<proteinExistence type="predicted"/>
<sequence>MDADGPEHAWAISNSLAGSTKKMGPGLHRDMLDEHFGDWNWRKTINLSSYLIDCAEEALENRPIQVEALKNLSKNIKPEFVEEWADAKMAWELDNTKPNPFILKLELALEEEECTKKDFGKKAIKTTVSATTLIAEGLDLEEVIQHFKWDSEHQSLHLTDLQKARLSDRGFSILSQMDAFFEAHPQTWQNVLQSPTGYRMHLLARTGLIAYKLKYLHGQYNGTKSSQTVNAISSKIDVCAARYRASFAVVEKYAGKVGRVASELQKLCLEDIRRIEWDALNDEREMDVMLSWIWCATGVDKEDDEAIHDSLRITWCKASARAHQWQEGCLLIQEEMQRSLATLEKQVL</sequence>
<reference evidence="1" key="1">
    <citation type="journal article" date="2019" name="Environ. Microbiol.">
        <title>Fungal ecological strategies reflected in gene transcription - a case study of two litter decomposers.</title>
        <authorList>
            <person name="Barbi F."/>
            <person name="Kohler A."/>
            <person name="Barry K."/>
            <person name="Baskaran P."/>
            <person name="Daum C."/>
            <person name="Fauchery L."/>
            <person name="Ihrmark K."/>
            <person name="Kuo A."/>
            <person name="LaButti K."/>
            <person name="Lipzen A."/>
            <person name="Morin E."/>
            <person name="Grigoriev I.V."/>
            <person name="Henrissat B."/>
            <person name="Lindahl B."/>
            <person name="Martin F."/>
        </authorList>
    </citation>
    <scope>NUCLEOTIDE SEQUENCE</scope>
    <source>
        <strain evidence="1">JB14</strain>
    </source>
</reference>
<dbReference type="EMBL" id="ML770258">
    <property type="protein sequence ID" value="KAE9383998.1"/>
    <property type="molecule type" value="Genomic_DNA"/>
</dbReference>
<dbReference type="InterPro" id="IPR040521">
    <property type="entry name" value="KDZ"/>
</dbReference>
<dbReference type="OrthoDB" id="3257338at2759"/>
<evidence type="ECO:0000313" key="1">
    <source>
        <dbReference type="EMBL" id="KAE9383998.1"/>
    </source>
</evidence>
<dbReference type="Pfam" id="PF18758">
    <property type="entry name" value="KDZ"/>
    <property type="match status" value="1"/>
</dbReference>
<dbReference type="AlphaFoldDB" id="A0A6A4GEW7"/>
<organism evidence="1 2">
    <name type="scientific">Gymnopus androsaceus JB14</name>
    <dbReference type="NCBI Taxonomy" id="1447944"/>
    <lineage>
        <taxon>Eukaryota</taxon>
        <taxon>Fungi</taxon>
        <taxon>Dikarya</taxon>
        <taxon>Basidiomycota</taxon>
        <taxon>Agaricomycotina</taxon>
        <taxon>Agaricomycetes</taxon>
        <taxon>Agaricomycetidae</taxon>
        <taxon>Agaricales</taxon>
        <taxon>Marasmiineae</taxon>
        <taxon>Omphalotaceae</taxon>
        <taxon>Gymnopus</taxon>
    </lineage>
</organism>
<keyword evidence="2" id="KW-1185">Reference proteome</keyword>
<dbReference type="Proteomes" id="UP000799118">
    <property type="component" value="Unassembled WGS sequence"/>
</dbReference>
<evidence type="ECO:0000313" key="2">
    <source>
        <dbReference type="Proteomes" id="UP000799118"/>
    </source>
</evidence>
<name>A0A6A4GEW7_9AGAR</name>
<gene>
    <name evidence="1" type="ORF">BT96DRAFT_1008550</name>
</gene>
<accession>A0A6A4GEW7</accession>
<protein>
    <submittedName>
        <fullName evidence="1">Uncharacterized protein</fullName>
    </submittedName>
</protein>